<feature type="domain" description="2Fe-2S ferredoxin-type" evidence="6">
    <location>
        <begin position="10"/>
        <end position="86"/>
    </location>
</feature>
<protein>
    <recommendedName>
        <fullName evidence="6">2Fe-2S ferredoxin-type domain-containing protein</fullName>
    </recommendedName>
</protein>
<dbReference type="InterPro" id="IPR051452">
    <property type="entry name" value="Diverse_Oxidoreductases"/>
</dbReference>
<dbReference type="GO" id="GO:0051537">
    <property type="term" value="F:2 iron, 2 sulfur cluster binding"/>
    <property type="evidence" value="ECO:0007669"/>
    <property type="project" value="UniProtKB-KW"/>
</dbReference>
<sequence length="170" mass="18149">MPRLSAEKRHLIQFDLNGKSVSGETETRLLLSDFLRGVLGTTGCHVGCEHGVCGACTVRVNGRAVRACLTLAVQVAGKRVETVEGLATDGTLSPLQQAFRRHHALQCGFCTPGILMSLSELLDSGTHVDESSIREFLSGHLCRCTGYGNIVRAALDALGESRNGEALIDD</sequence>
<dbReference type="Gene3D" id="1.10.150.120">
    <property type="entry name" value="[2Fe-2S]-binding domain"/>
    <property type="match status" value="1"/>
</dbReference>
<evidence type="ECO:0000256" key="3">
    <source>
        <dbReference type="ARBA" id="ARBA00023002"/>
    </source>
</evidence>
<dbReference type="SUPFAM" id="SSF54292">
    <property type="entry name" value="2Fe-2S ferredoxin-like"/>
    <property type="match status" value="1"/>
</dbReference>
<proteinExistence type="predicted"/>
<evidence type="ECO:0000313" key="7">
    <source>
        <dbReference type="EMBL" id="SVD55952.1"/>
    </source>
</evidence>
<dbReference type="Pfam" id="PF00111">
    <property type="entry name" value="Fer2"/>
    <property type="match status" value="1"/>
</dbReference>
<dbReference type="Pfam" id="PF01799">
    <property type="entry name" value="Fer2_2"/>
    <property type="match status" value="1"/>
</dbReference>
<dbReference type="EMBL" id="UINC01158418">
    <property type="protein sequence ID" value="SVD55952.1"/>
    <property type="molecule type" value="Genomic_DNA"/>
</dbReference>
<evidence type="ECO:0000256" key="1">
    <source>
        <dbReference type="ARBA" id="ARBA00022714"/>
    </source>
</evidence>
<evidence type="ECO:0000259" key="6">
    <source>
        <dbReference type="PROSITE" id="PS51085"/>
    </source>
</evidence>
<keyword evidence="4" id="KW-0408">Iron</keyword>
<gene>
    <name evidence="7" type="ORF">METZ01_LOCUS408806</name>
</gene>
<keyword evidence="5" id="KW-0411">Iron-sulfur</keyword>
<dbReference type="PROSITE" id="PS51085">
    <property type="entry name" value="2FE2S_FER_2"/>
    <property type="match status" value="1"/>
</dbReference>
<organism evidence="7">
    <name type="scientific">marine metagenome</name>
    <dbReference type="NCBI Taxonomy" id="408172"/>
    <lineage>
        <taxon>unclassified sequences</taxon>
        <taxon>metagenomes</taxon>
        <taxon>ecological metagenomes</taxon>
    </lineage>
</organism>
<dbReference type="InterPro" id="IPR002888">
    <property type="entry name" value="2Fe-2S-bd"/>
</dbReference>
<dbReference type="InterPro" id="IPR001041">
    <property type="entry name" value="2Fe-2S_ferredoxin-type"/>
</dbReference>
<dbReference type="GO" id="GO:0046872">
    <property type="term" value="F:metal ion binding"/>
    <property type="evidence" value="ECO:0007669"/>
    <property type="project" value="UniProtKB-KW"/>
</dbReference>
<keyword evidence="3" id="KW-0560">Oxidoreductase</keyword>
<reference evidence="7" key="1">
    <citation type="submission" date="2018-05" db="EMBL/GenBank/DDBJ databases">
        <authorList>
            <person name="Lanie J.A."/>
            <person name="Ng W.-L."/>
            <person name="Kazmierczak K.M."/>
            <person name="Andrzejewski T.M."/>
            <person name="Davidsen T.M."/>
            <person name="Wayne K.J."/>
            <person name="Tettelin H."/>
            <person name="Glass J.I."/>
            <person name="Rusch D."/>
            <person name="Podicherti R."/>
            <person name="Tsui H.-C.T."/>
            <person name="Winkler M.E."/>
        </authorList>
    </citation>
    <scope>NUCLEOTIDE SEQUENCE</scope>
</reference>
<dbReference type="PANTHER" id="PTHR44379:SF5">
    <property type="entry name" value="OXIDOREDUCTASE WITH IRON-SULFUR SUBUNIT"/>
    <property type="match status" value="1"/>
</dbReference>
<keyword evidence="2" id="KW-0479">Metal-binding</keyword>
<keyword evidence="1" id="KW-0001">2Fe-2S</keyword>
<dbReference type="InterPro" id="IPR036010">
    <property type="entry name" value="2Fe-2S_ferredoxin-like_sf"/>
</dbReference>
<dbReference type="GO" id="GO:0016491">
    <property type="term" value="F:oxidoreductase activity"/>
    <property type="evidence" value="ECO:0007669"/>
    <property type="project" value="UniProtKB-KW"/>
</dbReference>
<dbReference type="PANTHER" id="PTHR44379">
    <property type="entry name" value="OXIDOREDUCTASE WITH IRON-SULFUR SUBUNIT"/>
    <property type="match status" value="1"/>
</dbReference>
<dbReference type="InterPro" id="IPR036884">
    <property type="entry name" value="2Fe-2S-bd_dom_sf"/>
</dbReference>
<dbReference type="InterPro" id="IPR006058">
    <property type="entry name" value="2Fe2S_fd_BS"/>
</dbReference>
<evidence type="ECO:0000256" key="5">
    <source>
        <dbReference type="ARBA" id="ARBA00023014"/>
    </source>
</evidence>
<dbReference type="AlphaFoldDB" id="A0A382WAY1"/>
<dbReference type="Gene3D" id="3.10.20.30">
    <property type="match status" value="1"/>
</dbReference>
<dbReference type="SUPFAM" id="SSF47741">
    <property type="entry name" value="CO dehydrogenase ISP C-domain like"/>
    <property type="match status" value="1"/>
</dbReference>
<name>A0A382WAY1_9ZZZZ</name>
<evidence type="ECO:0000256" key="4">
    <source>
        <dbReference type="ARBA" id="ARBA00023004"/>
    </source>
</evidence>
<dbReference type="PROSITE" id="PS00197">
    <property type="entry name" value="2FE2S_FER_1"/>
    <property type="match status" value="1"/>
</dbReference>
<evidence type="ECO:0000256" key="2">
    <source>
        <dbReference type="ARBA" id="ARBA00022723"/>
    </source>
</evidence>
<accession>A0A382WAY1</accession>
<dbReference type="InterPro" id="IPR012675">
    <property type="entry name" value="Beta-grasp_dom_sf"/>
</dbReference>